<evidence type="ECO:0000259" key="1">
    <source>
        <dbReference type="Pfam" id="PF18899"/>
    </source>
</evidence>
<evidence type="ECO:0000313" key="3">
    <source>
        <dbReference type="Proteomes" id="UP000295151"/>
    </source>
</evidence>
<sequence>MAERSGLWRCPRCARTFANRNQSHTCRPLGDLDAHFNGKDPAVRETFDRIVGIVRELGPLDVLAEKTRIALHARMSFAAFIPRIHWLDGHVVLAEKLDSKRFTKIEVYSPHNVLHAFRFRDPAEVDAEVIDWLTRAYAVGRQLHRR</sequence>
<dbReference type="InterPro" id="IPR043714">
    <property type="entry name" value="DUF5655"/>
</dbReference>
<comment type="caution">
    <text evidence="2">The sequence shown here is derived from an EMBL/GenBank/DDBJ whole genome shotgun (WGS) entry which is preliminary data.</text>
</comment>
<accession>A0A4R7T709</accession>
<keyword evidence="3" id="KW-1185">Reference proteome</keyword>
<dbReference type="RefSeq" id="WP_133976743.1">
    <property type="nucleotide sequence ID" value="NZ_SOCE01000001.1"/>
</dbReference>
<dbReference type="EMBL" id="SOCE01000001">
    <property type="protein sequence ID" value="TDU86877.1"/>
    <property type="molecule type" value="Genomic_DNA"/>
</dbReference>
<dbReference type="Proteomes" id="UP000295151">
    <property type="component" value="Unassembled WGS sequence"/>
</dbReference>
<dbReference type="OrthoDB" id="5768818at2"/>
<proteinExistence type="predicted"/>
<reference evidence="2 3" key="1">
    <citation type="submission" date="2019-03" db="EMBL/GenBank/DDBJ databases">
        <title>Genomic Encyclopedia of Type Strains, Phase III (KMG-III): the genomes of soil and plant-associated and newly described type strains.</title>
        <authorList>
            <person name="Whitman W."/>
        </authorList>
    </citation>
    <scope>NUCLEOTIDE SEQUENCE [LARGE SCALE GENOMIC DNA]</scope>
    <source>
        <strain evidence="2 3">VKM Ac-2575</strain>
    </source>
</reference>
<protein>
    <recommendedName>
        <fullName evidence="1">DUF5655 domain-containing protein</fullName>
    </recommendedName>
</protein>
<evidence type="ECO:0000313" key="2">
    <source>
        <dbReference type="EMBL" id="TDU86877.1"/>
    </source>
</evidence>
<feature type="domain" description="DUF5655" evidence="1">
    <location>
        <begin position="33"/>
        <end position="138"/>
    </location>
</feature>
<dbReference type="AlphaFoldDB" id="A0A4R7T709"/>
<organism evidence="2 3">
    <name type="scientific">Kribbella voronezhensis</name>
    <dbReference type="NCBI Taxonomy" id="2512212"/>
    <lineage>
        <taxon>Bacteria</taxon>
        <taxon>Bacillati</taxon>
        <taxon>Actinomycetota</taxon>
        <taxon>Actinomycetes</taxon>
        <taxon>Propionibacteriales</taxon>
        <taxon>Kribbellaceae</taxon>
        <taxon>Kribbella</taxon>
    </lineage>
</organism>
<name>A0A4R7T709_9ACTN</name>
<gene>
    <name evidence="2" type="ORF">EV138_0393</name>
</gene>
<dbReference type="Pfam" id="PF18899">
    <property type="entry name" value="DUF5655"/>
    <property type="match status" value="1"/>
</dbReference>